<name>A0ABU1XE01_9NOCA</name>
<dbReference type="RefSeq" id="WP_063013388.1">
    <property type="nucleotide sequence ID" value="NZ_JAVDWW010000003.1"/>
</dbReference>
<evidence type="ECO:0000313" key="1">
    <source>
        <dbReference type="EMBL" id="MDR7168773.1"/>
    </source>
</evidence>
<organism evidence="1 2">
    <name type="scientific">Nocardia kruczakiae</name>
    <dbReference type="NCBI Taxonomy" id="261477"/>
    <lineage>
        <taxon>Bacteria</taxon>
        <taxon>Bacillati</taxon>
        <taxon>Actinomycetota</taxon>
        <taxon>Actinomycetes</taxon>
        <taxon>Mycobacteriales</taxon>
        <taxon>Nocardiaceae</taxon>
        <taxon>Nocardia</taxon>
    </lineage>
</organism>
<sequence>MSNPRTTAGRGCSGQPNPVAGVAFAVVAPQFTATIAAPRRSADIQRMRPTLAGTEGHGKIGFGVCGQLGSM</sequence>
<dbReference type="Proteomes" id="UP001251217">
    <property type="component" value="Unassembled WGS sequence"/>
</dbReference>
<accession>A0ABU1XE01</accession>
<evidence type="ECO:0000313" key="2">
    <source>
        <dbReference type="Proteomes" id="UP001251217"/>
    </source>
</evidence>
<protein>
    <submittedName>
        <fullName evidence="1">Uncharacterized protein</fullName>
    </submittedName>
</protein>
<proteinExistence type="predicted"/>
<reference evidence="1 2" key="1">
    <citation type="submission" date="2023-07" db="EMBL/GenBank/DDBJ databases">
        <title>Sorghum-associated microbial communities from plants grown in Nebraska, USA.</title>
        <authorList>
            <person name="Schachtman D."/>
        </authorList>
    </citation>
    <scope>NUCLEOTIDE SEQUENCE [LARGE SCALE GENOMIC DNA]</scope>
    <source>
        <strain evidence="1 2">4272</strain>
    </source>
</reference>
<comment type="caution">
    <text evidence="1">The sequence shown here is derived from an EMBL/GenBank/DDBJ whole genome shotgun (WGS) entry which is preliminary data.</text>
</comment>
<keyword evidence="2" id="KW-1185">Reference proteome</keyword>
<dbReference type="EMBL" id="JAVDWW010000003">
    <property type="protein sequence ID" value="MDR7168773.1"/>
    <property type="molecule type" value="Genomic_DNA"/>
</dbReference>
<gene>
    <name evidence="1" type="ORF">J2W56_002504</name>
</gene>